<organism evidence="3 4">
    <name type="scientific">Trichonephila inaurata madagascariensis</name>
    <dbReference type="NCBI Taxonomy" id="2747483"/>
    <lineage>
        <taxon>Eukaryota</taxon>
        <taxon>Metazoa</taxon>
        <taxon>Ecdysozoa</taxon>
        <taxon>Arthropoda</taxon>
        <taxon>Chelicerata</taxon>
        <taxon>Arachnida</taxon>
        <taxon>Araneae</taxon>
        <taxon>Araneomorphae</taxon>
        <taxon>Entelegynae</taxon>
        <taxon>Araneoidea</taxon>
        <taxon>Nephilidae</taxon>
        <taxon>Trichonephila</taxon>
        <taxon>Trichonephila inaurata</taxon>
    </lineage>
</organism>
<comment type="caution">
    <text evidence="3">The sequence shown here is derived from an EMBL/GenBank/DDBJ whole genome shotgun (WGS) entry which is preliminary data.</text>
</comment>
<dbReference type="EMBL" id="BMAV01000080">
    <property type="protein sequence ID" value="GFY37060.1"/>
    <property type="molecule type" value="Genomic_DNA"/>
</dbReference>
<dbReference type="InterPro" id="IPR000210">
    <property type="entry name" value="BTB/POZ_dom"/>
</dbReference>
<accession>A0A8X6WLS4</accession>
<evidence type="ECO:0000313" key="3">
    <source>
        <dbReference type="EMBL" id="GFY37060.1"/>
    </source>
</evidence>
<gene>
    <name evidence="3" type="ORF">TNIN_385681</name>
</gene>
<dbReference type="OrthoDB" id="6431021at2759"/>
<dbReference type="Pfam" id="PF00651">
    <property type="entry name" value="BTB"/>
    <property type="match status" value="1"/>
</dbReference>
<dbReference type="Proteomes" id="UP000886998">
    <property type="component" value="Unassembled WGS sequence"/>
</dbReference>
<name>A0A8X6WLS4_9ARAC</name>
<feature type="domain" description="BTB" evidence="1">
    <location>
        <begin position="359"/>
        <end position="413"/>
    </location>
</feature>
<dbReference type="SUPFAM" id="SSF49599">
    <property type="entry name" value="TRAF domain-like"/>
    <property type="match status" value="1"/>
</dbReference>
<dbReference type="AlphaFoldDB" id="A0A8X6WLS4"/>
<dbReference type="InterPro" id="IPR011333">
    <property type="entry name" value="SKP1/BTB/POZ_sf"/>
</dbReference>
<evidence type="ECO:0000313" key="4">
    <source>
        <dbReference type="Proteomes" id="UP000886998"/>
    </source>
</evidence>
<protein>
    <submittedName>
        <fullName evidence="3">Uncharacterized protein</fullName>
    </submittedName>
</protein>
<dbReference type="InterPro" id="IPR002083">
    <property type="entry name" value="MATH/TRAF_dom"/>
</dbReference>
<sequence>MDCNAGAEDEPWLTIFWDVENYSDYAKERNRCISSPTFRVESIEKSAWDFSLYPQGRNDEDYISYMLNGSLSVVTSEVNELEFEVAILAEDETVLKIRDRHGTCYRLGSPRCLETFVLREEVTNTKRETFLSRDTLRTRCRLWRTSGKVDAPLTFFGRTALKEEKRNFTGYIKHFSSLDYSSRPIYQSFHNTVFTKPYFSINMRSQTEIQIKISLKDMDVTYLAIHFLIRHTNGSETDCKKLKIWPNEGEEEIVYTLPFTKQHVIRHKNLFLVSDVLWIFCKLYLKSLKQCVSYTPFVSLTCNDNKNHEIKVFDGEKIDLKITSPSNSIIPNGPIVKHNASTSDLKEDFEHLYSKGILSDVTLRTASETFHAHKTILSARSPVFLAMFTTDMKESMQNDVDVSDLEDDSGNAL</sequence>
<reference evidence="3" key="1">
    <citation type="submission" date="2020-08" db="EMBL/GenBank/DDBJ databases">
        <title>Multicomponent nature underlies the extraordinary mechanical properties of spider dragline silk.</title>
        <authorList>
            <person name="Kono N."/>
            <person name="Nakamura H."/>
            <person name="Mori M."/>
            <person name="Yoshida Y."/>
            <person name="Ohtoshi R."/>
            <person name="Malay A.D."/>
            <person name="Moran D.A.P."/>
            <person name="Tomita M."/>
            <person name="Numata K."/>
            <person name="Arakawa K."/>
        </authorList>
    </citation>
    <scope>NUCLEOTIDE SEQUENCE</scope>
</reference>
<dbReference type="GO" id="GO:0030163">
    <property type="term" value="P:protein catabolic process"/>
    <property type="evidence" value="ECO:0007669"/>
    <property type="project" value="UniProtKB-ARBA"/>
</dbReference>
<evidence type="ECO:0000259" key="1">
    <source>
        <dbReference type="PROSITE" id="PS50097"/>
    </source>
</evidence>
<dbReference type="InterPro" id="IPR008974">
    <property type="entry name" value="TRAF-like"/>
</dbReference>
<feature type="domain" description="MATH" evidence="2">
    <location>
        <begin position="12"/>
        <end position="142"/>
    </location>
</feature>
<evidence type="ECO:0000259" key="2">
    <source>
        <dbReference type="PROSITE" id="PS50144"/>
    </source>
</evidence>
<keyword evidence="4" id="KW-1185">Reference proteome</keyword>
<dbReference type="PROSITE" id="PS50097">
    <property type="entry name" value="BTB"/>
    <property type="match status" value="1"/>
</dbReference>
<dbReference type="PROSITE" id="PS50144">
    <property type="entry name" value="MATH"/>
    <property type="match status" value="1"/>
</dbReference>
<dbReference type="PANTHER" id="PTHR24413">
    <property type="entry name" value="SPECKLE-TYPE POZ PROTEIN"/>
    <property type="match status" value="1"/>
</dbReference>
<dbReference type="Gene3D" id="2.60.210.10">
    <property type="entry name" value="Apoptosis, Tumor Necrosis Factor Receptor Associated Protein 2, Chain A"/>
    <property type="match status" value="1"/>
</dbReference>
<dbReference type="SUPFAM" id="SSF54695">
    <property type="entry name" value="POZ domain"/>
    <property type="match status" value="1"/>
</dbReference>
<dbReference type="Gene3D" id="3.30.710.10">
    <property type="entry name" value="Potassium Channel Kv1.1, Chain A"/>
    <property type="match status" value="1"/>
</dbReference>
<proteinExistence type="predicted"/>